<keyword evidence="1" id="KW-0238">DNA-binding</keyword>
<dbReference type="Pfam" id="PF12840">
    <property type="entry name" value="HTH_20"/>
    <property type="match status" value="1"/>
</dbReference>
<organism evidence="3 4">
    <name type="scientific">Paenibacillus tyrfis</name>
    <dbReference type="NCBI Taxonomy" id="1501230"/>
    <lineage>
        <taxon>Bacteria</taxon>
        <taxon>Bacillati</taxon>
        <taxon>Bacillota</taxon>
        <taxon>Bacilli</taxon>
        <taxon>Bacillales</taxon>
        <taxon>Paenibacillaceae</taxon>
        <taxon>Paenibacillus</taxon>
    </lineage>
</organism>
<name>A0A081NZT0_9BACL</name>
<dbReference type="NCBIfam" id="NF033788">
    <property type="entry name" value="HTH_metalloreg"/>
    <property type="match status" value="1"/>
</dbReference>
<dbReference type="PRINTS" id="PR00778">
    <property type="entry name" value="HTHARSR"/>
</dbReference>
<dbReference type="InterPro" id="IPR052543">
    <property type="entry name" value="HTH_Metal-responsive_Reg"/>
</dbReference>
<dbReference type="InterPro" id="IPR001845">
    <property type="entry name" value="HTH_ArsR_DNA-bd_dom"/>
</dbReference>
<keyword evidence="4" id="KW-1185">Reference proteome</keyword>
<dbReference type="Proteomes" id="UP000028123">
    <property type="component" value="Unassembled WGS sequence"/>
</dbReference>
<dbReference type="eggNOG" id="COG0640">
    <property type="taxonomic scope" value="Bacteria"/>
</dbReference>
<feature type="domain" description="HTH arsR-type" evidence="2">
    <location>
        <begin position="1"/>
        <end position="94"/>
    </location>
</feature>
<proteinExistence type="predicted"/>
<comment type="caution">
    <text evidence="3">The sequence shown here is derived from an EMBL/GenBank/DDBJ whole genome shotgun (WGS) entry which is preliminary data.</text>
</comment>
<dbReference type="GO" id="GO:0032791">
    <property type="term" value="F:lead ion binding"/>
    <property type="evidence" value="ECO:0007669"/>
    <property type="project" value="TreeGrafter"/>
</dbReference>
<dbReference type="GO" id="GO:0010288">
    <property type="term" value="P:response to lead ion"/>
    <property type="evidence" value="ECO:0007669"/>
    <property type="project" value="TreeGrafter"/>
</dbReference>
<dbReference type="AlphaFoldDB" id="A0A081NZT0"/>
<protein>
    <submittedName>
        <fullName evidence="3">ArsR family transcriptional regulator</fullName>
    </submittedName>
</protein>
<evidence type="ECO:0000313" key="4">
    <source>
        <dbReference type="Proteomes" id="UP000028123"/>
    </source>
</evidence>
<dbReference type="PROSITE" id="PS50987">
    <property type="entry name" value="HTH_ARSR_2"/>
    <property type="match status" value="1"/>
</dbReference>
<sequence>MNLNRNVSSIASLISDPSRAAILLHLLDGRCHPAGDLAAAAGITPQTASFHLAKMAELGIVTVEKHGRHRYYRIAQASDAEMIEQLLSFTGPAPVVSLRQSDQMKKLRHARMCYDHLAGEAAVRITESLQRAGHLQKDNLELHVTASGETFFADFGLDLPQLRKKRRAFSRCCLDWTEREHHLAGALGYGLTERMFAMDWFRREEQSRAVRITQEGKQGMAERFGIRLD</sequence>
<evidence type="ECO:0000256" key="1">
    <source>
        <dbReference type="ARBA" id="ARBA00023125"/>
    </source>
</evidence>
<dbReference type="EMBL" id="JNVM01000018">
    <property type="protein sequence ID" value="KEQ23953.1"/>
    <property type="molecule type" value="Genomic_DNA"/>
</dbReference>
<dbReference type="GO" id="GO:0003700">
    <property type="term" value="F:DNA-binding transcription factor activity"/>
    <property type="evidence" value="ECO:0007669"/>
    <property type="project" value="InterPro"/>
</dbReference>
<evidence type="ECO:0000259" key="2">
    <source>
        <dbReference type="PROSITE" id="PS50987"/>
    </source>
</evidence>
<dbReference type="GO" id="GO:0046686">
    <property type="term" value="P:response to cadmium ion"/>
    <property type="evidence" value="ECO:0007669"/>
    <property type="project" value="TreeGrafter"/>
</dbReference>
<dbReference type="InterPro" id="IPR036388">
    <property type="entry name" value="WH-like_DNA-bd_sf"/>
</dbReference>
<gene>
    <name evidence="3" type="ORF">ET33_11780</name>
</gene>
<dbReference type="InterPro" id="IPR011991">
    <property type="entry name" value="ArsR-like_HTH"/>
</dbReference>
<dbReference type="Gene3D" id="1.10.10.10">
    <property type="entry name" value="Winged helix-like DNA-binding domain superfamily/Winged helix DNA-binding domain"/>
    <property type="match status" value="1"/>
</dbReference>
<dbReference type="PANTHER" id="PTHR39168">
    <property type="entry name" value="TRANSCRIPTIONAL REGULATOR-RELATED"/>
    <property type="match status" value="1"/>
</dbReference>
<dbReference type="PANTHER" id="PTHR39168:SF1">
    <property type="entry name" value="TRANSCRIPTIONAL REGULATORY PROTEIN"/>
    <property type="match status" value="1"/>
</dbReference>
<accession>A0A081NZT0</accession>
<dbReference type="SUPFAM" id="SSF46785">
    <property type="entry name" value="Winged helix' DNA-binding domain"/>
    <property type="match status" value="1"/>
</dbReference>
<evidence type="ECO:0000313" key="3">
    <source>
        <dbReference type="EMBL" id="KEQ23953.1"/>
    </source>
</evidence>
<dbReference type="CDD" id="cd00090">
    <property type="entry name" value="HTH_ARSR"/>
    <property type="match status" value="1"/>
</dbReference>
<reference evidence="3 4" key="1">
    <citation type="submission" date="2014-06" db="EMBL/GenBank/DDBJ databases">
        <title>Draft genome sequence of Paenibacillus sp. MSt1.</title>
        <authorList>
            <person name="Aw Y.K."/>
            <person name="Ong K.S."/>
            <person name="Gan H.M."/>
            <person name="Lee S.M."/>
        </authorList>
    </citation>
    <scope>NUCLEOTIDE SEQUENCE [LARGE SCALE GENOMIC DNA]</scope>
    <source>
        <strain evidence="3 4">MSt1</strain>
    </source>
</reference>
<dbReference type="GO" id="GO:0097063">
    <property type="term" value="F:cadmium ion sensor activity"/>
    <property type="evidence" value="ECO:0007669"/>
    <property type="project" value="TreeGrafter"/>
</dbReference>
<dbReference type="GO" id="GO:0003677">
    <property type="term" value="F:DNA binding"/>
    <property type="evidence" value="ECO:0007669"/>
    <property type="project" value="UniProtKB-KW"/>
</dbReference>
<dbReference type="OrthoDB" id="9797716at2"/>
<dbReference type="InterPro" id="IPR036390">
    <property type="entry name" value="WH_DNA-bd_sf"/>
</dbReference>
<dbReference type="RefSeq" id="WP_036686970.1">
    <property type="nucleotide sequence ID" value="NZ_JNVM01000018.1"/>
</dbReference>
<dbReference type="SMART" id="SM00418">
    <property type="entry name" value="HTH_ARSR"/>
    <property type="match status" value="1"/>
</dbReference>